<evidence type="ECO:0008006" key="3">
    <source>
        <dbReference type="Google" id="ProtNLM"/>
    </source>
</evidence>
<accession>A0AAN8F4E8</accession>
<dbReference type="InterPro" id="IPR036047">
    <property type="entry name" value="F-box-like_dom_sf"/>
</dbReference>
<sequence>MEPLKIEEKALLKCLLTDVSTPSKYELIQHILSSSDRSKTFPWSRLSRGLQVKILQNLSRKDLDNCQLVNREMFGLIRCNERLMKRRLIEYMSIRYRSLLYLNCSEKGVCKTFDLKTSSAIRVTNDPSESTDQSDSERSWLHSLTTILHIVLKKADILHLEIEE</sequence>
<name>A0AAN8F4E8_TRICO</name>
<proteinExistence type="predicted"/>
<evidence type="ECO:0000313" key="1">
    <source>
        <dbReference type="EMBL" id="KAK5972082.1"/>
    </source>
</evidence>
<reference evidence="1 2" key="1">
    <citation type="submission" date="2019-10" db="EMBL/GenBank/DDBJ databases">
        <title>Assembly and Annotation for the nematode Trichostrongylus colubriformis.</title>
        <authorList>
            <person name="Martin J."/>
        </authorList>
    </citation>
    <scope>NUCLEOTIDE SEQUENCE [LARGE SCALE GENOMIC DNA]</scope>
    <source>
        <strain evidence="1">G859</strain>
        <tissue evidence="1">Whole worm</tissue>
    </source>
</reference>
<dbReference type="SUPFAM" id="SSF81383">
    <property type="entry name" value="F-box domain"/>
    <property type="match status" value="1"/>
</dbReference>
<dbReference type="EMBL" id="WIXE01017046">
    <property type="protein sequence ID" value="KAK5972082.1"/>
    <property type="molecule type" value="Genomic_DNA"/>
</dbReference>
<comment type="caution">
    <text evidence="1">The sequence shown here is derived from an EMBL/GenBank/DDBJ whole genome shotgun (WGS) entry which is preliminary data.</text>
</comment>
<dbReference type="Proteomes" id="UP001331761">
    <property type="component" value="Unassembled WGS sequence"/>
</dbReference>
<evidence type="ECO:0000313" key="2">
    <source>
        <dbReference type="Proteomes" id="UP001331761"/>
    </source>
</evidence>
<keyword evidence="2" id="KW-1185">Reference proteome</keyword>
<dbReference type="AlphaFoldDB" id="A0AAN8F4E8"/>
<protein>
    <recommendedName>
        <fullName evidence="3">F-box domain-containing protein</fullName>
    </recommendedName>
</protein>
<organism evidence="1 2">
    <name type="scientific">Trichostrongylus colubriformis</name>
    <name type="common">Black scour worm</name>
    <dbReference type="NCBI Taxonomy" id="6319"/>
    <lineage>
        <taxon>Eukaryota</taxon>
        <taxon>Metazoa</taxon>
        <taxon>Ecdysozoa</taxon>
        <taxon>Nematoda</taxon>
        <taxon>Chromadorea</taxon>
        <taxon>Rhabditida</taxon>
        <taxon>Rhabditina</taxon>
        <taxon>Rhabditomorpha</taxon>
        <taxon>Strongyloidea</taxon>
        <taxon>Trichostrongylidae</taxon>
        <taxon>Trichostrongylus</taxon>
    </lineage>
</organism>
<gene>
    <name evidence="1" type="ORF">GCK32_011700</name>
</gene>
<feature type="non-terminal residue" evidence="1">
    <location>
        <position position="164"/>
    </location>
</feature>